<dbReference type="STRING" id="48709.A0A1D2NEY6"/>
<accession>A0A1D2NEY6</accession>
<dbReference type="CDD" id="cd11291">
    <property type="entry name" value="gelsolin_S6_like"/>
    <property type="match status" value="1"/>
</dbReference>
<evidence type="ECO:0000313" key="6">
    <source>
        <dbReference type="EMBL" id="ODN03813.1"/>
    </source>
</evidence>
<dbReference type="SMART" id="SM00153">
    <property type="entry name" value="VHP"/>
    <property type="match status" value="1"/>
</dbReference>
<reference evidence="6 7" key="1">
    <citation type="journal article" date="2016" name="Genome Biol. Evol.">
        <title>Gene Family Evolution Reflects Adaptation to Soil Environmental Stressors in the Genome of the Collembolan Orchesella cincta.</title>
        <authorList>
            <person name="Faddeeva-Vakhrusheva A."/>
            <person name="Derks M.F."/>
            <person name="Anvar S.Y."/>
            <person name="Agamennone V."/>
            <person name="Suring W."/>
            <person name="Smit S."/>
            <person name="van Straalen N.M."/>
            <person name="Roelofs D."/>
        </authorList>
    </citation>
    <scope>NUCLEOTIDE SEQUENCE [LARGE SCALE GENOMIC DNA]</scope>
    <source>
        <tissue evidence="6">Mixed pool</tissue>
    </source>
</reference>
<dbReference type="Proteomes" id="UP000094527">
    <property type="component" value="Unassembled WGS sequence"/>
</dbReference>
<dbReference type="AlphaFoldDB" id="A0A1D2NEY6"/>
<keyword evidence="2" id="KW-0117">Actin capping</keyword>
<dbReference type="Gene3D" id="1.10.950.10">
    <property type="entry name" value="Villin headpiece domain"/>
    <property type="match status" value="1"/>
</dbReference>
<keyword evidence="4" id="KW-0009">Actin-binding</keyword>
<dbReference type="InterPro" id="IPR029006">
    <property type="entry name" value="ADF-H/Gelsolin-like_dom_sf"/>
</dbReference>
<comment type="similarity">
    <text evidence="1">Belongs to the villin/gelsolin family.</text>
</comment>
<dbReference type="GO" id="GO:0051014">
    <property type="term" value="P:actin filament severing"/>
    <property type="evidence" value="ECO:0007669"/>
    <property type="project" value="TreeGrafter"/>
</dbReference>
<comment type="caution">
    <text evidence="6">The sequence shown here is derived from an EMBL/GenBank/DDBJ whole genome shotgun (WGS) entry which is preliminary data.</text>
</comment>
<dbReference type="PROSITE" id="PS51089">
    <property type="entry name" value="HP"/>
    <property type="match status" value="1"/>
</dbReference>
<dbReference type="Pfam" id="PF02209">
    <property type="entry name" value="VHP"/>
    <property type="match status" value="1"/>
</dbReference>
<dbReference type="OrthoDB" id="6375767at2759"/>
<keyword evidence="7" id="KW-1185">Reference proteome</keyword>
<feature type="domain" description="HP" evidence="5">
    <location>
        <begin position="764"/>
        <end position="830"/>
    </location>
</feature>
<dbReference type="CDD" id="cd11293">
    <property type="entry name" value="gelsolin_S4_like"/>
    <property type="match status" value="1"/>
</dbReference>
<keyword evidence="3" id="KW-0677">Repeat</keyword>
<sequence length="830" mass="92803">MSGTVDPVFKQIPKGSSCFLIWRIEKLQLVPLPRDQYGSFYNGDAYIVYSATEAGQAGGLNLKIREARALEQHIHFWLGSSVSTDEAGVAAYKTVELDDFLGGAPIQHRETEGAESQRFRSYFHNGIRLLQGGVESGFNHVSHTFTPKLYSVKGKKRPVIRQLSNVSWSHMNSGDAFLIQLKEAIFIWEGKSANNLEKLSAAKVAQQLKAETGGRATIIFVDDGQEENLPDIERQLFETLLPLKEKTKLNPETNDDTVDRAVTVEIKLYRCSDDDGTLRVTEVKAGPLHQSDLSSGDSFIIDNGPRGVWVWIGKRASPKERIEAMRNAQGFIRKKGYPDATPVTRVIDGGEPEEFRSLFSAWKVKNETVGFGRQHSSGKGIAQIVQKSFDASTLHEKPQLAAQLRMVDDGTGSKEVYKVHEFKLVEVPIEHHGCFFEHDCYVVKYTSIGPGDQAYIYFWLGLKSTNEDQGAAALLTRDLDDELDGRAVQIRVVQGKEPPHFIAIFGGEMTVYLGDADDSGYEPVKPYLLQVRGNVPEEARAIQVPLTATSLNSNDVFILVLDTTAFLWCGKGSTGDEREIGKKILARDRVDCNTVYEGQERQDFWEAIGGKEDYASDKRLVEEDKDHPIRLFQISNATGNIKADEIINFAQVDLVEDDVMLLDVGHTIFLWYGKDSNKQEREGAIALGHDYLKSDPAGRDRDTSILIVKQGYEPPTFTGFFGAWDRSLWSGSQSYAELKNELRAEQPPLSAATVSIVHTNGVDYESSTKYPLDVLQEKDTEKLPVDVNPALKEVHLNEADFEAIFKMDYKVFSGLPQWKRQQLKKSVGLF</sequence>
<dbReference type="CDD" id="cd11290">
    <property type="entry name" value="gelsolin_S1_like"/>
    <property type="match status" value="1"/>
</dbReference>
<dbReference type="SUPFAM" id="SSF55753">
    <property type="entry name" value="Actin depolymerizing proteins"/>
    <property type="match status" value="6"/>
</dbReference>
<dbReference type="OMA" id="FTIWRIE"/>
<evidence type="ECO:0000256" key="2">
    <source>
        <dbReference type="ARBA" id="ARBA00022467"/>
    </source>
</evidence>
<dbReference type="InterPro" id="IPR007122">
    <property type="entry name" value="Villin/Gelsolin"/>
</dbReference>
<evidence type="ECO:0000313" key="7">
    <source>
        <dbReference type="Proteomes" id="UP000094527"/>
    </source>
</evidence>
<proteinExistence type="inferred from homology"/>
<dbReference type="PRINTS" id="PR00597">
    <property type="entry name" value="GELSOLIN"/>
</dbReference>
<dbReference type="Gene3D" id="3.40.20.10">
    <property type="entry name" value="Severin"/>
    <property type="match status" value="6"/>
</dbReference>
<dbReference type="InterPro" id="IPR036886">
    <property type="entry name" value="Villin_headpiece_dom_sf"/>
</dbReference>
<evidence type="ECO:0000256" key="4">
    <source>
        <dbReference type="ARBA" id="ARBA00023203"/>
    </source>
</evidence>
<dbReference type="SMART" id="SM00262">
    <property type="entry name" value="GEL"/>
    <property type="match status" value="6"/>
</dbReference>
<dbReference type="GO" id="GO:0005546">
    <property type="term" value="F:phosphatidylinositol-4,5-bisphosphate binding"/>
    <property type="evidence" value="ECO:0007669"/>
    <property type="project" value="TreeGrafter"/>
</dbReference>
<dbReference type="PANTHER" id="PTHR11977:SF57">
    <property type="entry name" value="VILLIN-LIKE PROTEIN QUAIL"/>
    <property type="match status" value="1"/>
</dbReference>
<evidence type="ECO:0000256" key="3">
    <source>
        <dbReference type="ARBA" id="ARBA00022737"/>
    </source>
</evidence>
<name>A0A1D2NEY6_ORCCI</name>
<dbReference type="GO" id="GO:0015629">
    <property type="term" value="C:actin cytoskeleton"/>
    <property type="evidence" value="ECO:0007669"/>
    <property type="project" value="TreeGrafter"/>
</dbReference>
<dbReference type="FunFam" id="3.40.20.10:FF:000001">
    <property type="entry name" value="Gelsolin"/>
    <property type="match status" value="1"/>
</dbReference>
<dbReference type="GO" id="GO:0005737">
    <property type="term" value="C:cytoplasm"/>
    <property type="evidence" value="ECO:0007669"/>
    <property type="project" value="TreeGrafter"/>
</dbReference>
<dbReference type="CDD" id="cd11292">
    <property type="entry name" value="gelsolin_S3_like"/>
    <property type="match status" value="1"/>
</dbReference>
<dbReference type="Pfam" id="PF00626">
    <property type="entry name" value="Gelsolin"/>
    <property type="match status" value="6"/>
</dbReference>
<dbReference type="InterPro" id="IPR003128">
    <property type="entry name" value="Villin_headpiece"/>
</dbReference>
<protein>
    <submittedName>
        <fullName evidence="6">Villin-1</fullName>
    </submittedName>
</protein>
<organism evidence="6 7">
    <name type="scientific">Orchesella cincta</name>
    <name type="common">Springtail</name>
    <name type="synonym">Podura cincta</name>
    <dbReference type="NCBI Taxonomy" id="48709"/>
    <lineage>
        <taxon>Eukaryota</taxon>
        <taxon>Metazoa</taxon>
        <taxon>Ecdysozoa</taxon>
        <taxon>Arthropoda</taxon>
        <taxon>Hexapoda</taxon>
        <taxon>Collembola</taxon>
        <taxon>Entomobryomorpha</taxon>
        <taxon>Entomobryoidea</taxon>
        <taxon>Orchesellidae</taxon>
        <taxon>Orchesellinae</taxon>
        <taxon>Orchesella</taxon>
    </lineage>
</organism>
<dbReference type="CDD" id="cd11288">
    <property type="entry name" value="gelsolin_S5_like"/>
    <property type="match status" value="1"/>
</dbReference>
<dbReference type="SUPFAM" id="SSF47050">
    <property type="entry name" value="VHP, Villin headpiece domain"/>
    <property type="match status" value="1"/>
</dbReference>
<dbReference type="GO" id="GO:0008154">
    <property type="term" value="P:actin polymerization or depolymerization"/>
    <property type="evidence" value="ECO:0007669"/>
    <property type="project" value="TreeGrafter"/>
</dbReference>
<dbReference type="InterPro" id="IPR007123">
    <property type="entry name" value="Gelsolin-like_dom"/>
</dbReference>
<evidence type="ECO:0000256" key="1">
    <source>
        <dbReference type="ARBA" id="ARBA00008418"/>
    </source>
</evidence>
<dbReference type="FunFam" id="3.40.20.10:FF:000005">
    <property type="entry name" value="Gelsolin"/>
    <property type="match status" value="1"/>
</dbReference>
<dbReference type="GO" id="GO:0051016">
    <property type="term" value="P:barbed-end actin filament capping"/>
    <property type="evidence" value="ECO:0007669"/>
    <property type="project" value="TreeGrafter"/>
</dbReference>
<dbReference type="EMBL" id="LJIJ01000063">
    <property type="protein sequence ID" value="ODN03813.1"/>
    <property type="molecule type" value="Genomic_DNA"/>
</dbReference>
<evidence type="ECO:0000259" key="5">
    <source>
        <dbReference type="PROSITE" id="PS51089"/>
    </source>
</evidence>
<dbReference type="GO" id="GO:0051015">
    <property type="term" value="F:actin filament binding"/>
    <property type="evidence" value="ECO:0007669"/>
    <property type="project" value="InterPro"/>
</dbReference>
<gene>
    <name evidence="6" type="ORF">Ocin01_02875</name>
</gene>
<dbReference type="PANTHER" id="PTHR11977">
    <property type="entry name" value="VILLIN"/>
    <property type="match status" value="1"/>
</dbReference>